<keyword evidence="4 8" id="KW-0812">Transmembrane</keyword>
<dbReference type="PANTHER" id="PTHR11403:SF7">
    <property type="entry name" value="CYTOCHROME C OXIDASE SUBUNIT 3"/>
    <property type="match status" value="1"/>
</dbReference>
<comment type="subcellular location">
    <subcellularLocation>
        <location evidence="1">Membrane</location>
        <topology evidence="1">Multi-pass membrane protein</topology>
    </subcellularLocation>
</comment>
<dbReference type="GO" id="GO:0016020">
    <property type="term" value="C:membrane"/>
    <property type="evidence" value="ECO:0007669"/>
    <property type="project" value="UniProtKB-SubCell"/>
</dbReference>
<evidence type="ECO:0000256" key="1">
    <source>
        <dbReference type="ARBA" id="ARBA00004141"/>
    </source>
</evidence>
<protein>
    <recommendedName>
        <fullName evidence="3 8">Cytochrome c oxidase subunit 3</fullName>
    </recommendedName>
</protein>
<comment type="function">
    <text evidence="8">Component of the cytochrome c oxidase, the last enzyme in the mitochondrial electron transport chain which drives oxidative phosphorylation. The respiratory chain contains 3 multisubunit complexes succinate dehydrogenase (complex II, CII), ubiquinol-cytochrome c oxidoreductase (cytochrome b-c1 complex, complex III, CIII) and cytochrome c oxidase (complex IV, CIV), that cooperate to transfer electrons derived from NADH and succinate to molecular oxygen, creating an electrochemical gradient over the inner membrane that drives transmembrane transport and the ATP synthase. Cytochrome c oxidase is the component of the respiratory chain that catalyzes the reduction of oxygen to water. Electrons originating from reduced cytochrome c in the intermembrane space (IMS) are transferred via the dinuclear copper A center (CU(A)) of subunit 2 and heme A of subunit 1 to the active site in subunit 1, a binuclear center (BNC) formed by heme A3 and copper B (CU(B)). The BNC reduces molecular oxygen to 2 water molecules using 4 electrons from cytochrome c in the IMS and 4 protons from the mitochondrial matrix.</text>
</comment>
<dbReference type="InterPro" id="IPR024791">
    <property type="entry name" value="Cyt_c/ubiquinol_Oxase_su3"/>
</dbReference>
<evidence type="ECO:0000256" key="5">
    <source>
        <dbReference type="ARBA" id="ARBA00022967"/>
    </source>
</evidence>
<dbReference type="GO" id="GO:0006123">
    <property type="term" value="P:mitochondrial electron transport, cytochrome c to oxygen"/>
    <property type="evidence" value="ECO:0007669"/>
    <property type="project" value="TreeGrafter"/>
</dbReference>
<dbReference type="PANTHER" id="PTHR11403">
    <property type="entry name" value="CYTOCHROME C OXIDASE SUBUNIT III"/>
    <property type="match status" value="1"/>
</dbReference>
<feature type="transmembrane region" description="Helical" evidence="9">
    <location>
        <begin position="159"/>
        <end position="177"/>
    </location>
</feature>
<feature type="transmembrane region" description="Helical" evidence="9">
    <location>
        <begin position="81"/>
        <end position="108"/>
    </location>
</feature>
<name>Q9XKD9_9BILA</name>
<organism evidence="11">
    <name type="scientific">Dicyema misakiense</name>
    <dbReference type="NCBI Taxonomy" id="10218"/>
    <lineage>
        <taxon>Eukaryota</taxon>
        <taxon>Metazoa</taxon>
        <taxon>Spiralia</taxon>
        <taxon>Lophotrochozoa</taxon>
        <taxon>Mesozoa</taxon>
        <taxon>Dicyemida</taxon>
        <taxon>Rhombozoa</taxon>
        <taxon>Dicyemidae</taxon>
        <taxon>Dicyema</taxon>
    </lineage>
</organism>
<feature type="transmembrane region" description="Helical" evidence="9">
    <location>
        <begin position="232"/>
        <end position="252"/>
    </location>
</feature>
<dbReference type="CDD" id="cd01665">
    <property type="entry name" value="Cyt_c_Oxidase_III"/>
    <property type="match status" value="1"/>
</dbReference>
<dbReference type="GO" id="GO:0004129">
    <property type="term" value="F:cytochrome-c oxidase activity"/>
    <property type="evidence" value="ECO:0007669"/>
    <property type="project" value="InterPro"/>
</dbReference>
<evidence type="ECO:0000256" key="7">
    <source>
        <dbReference type="ARBA" id="ARBA00023136"/>
    </source>
</evidence>
<dbReference type="InterPro" id="IPR000298">
    <property type="entry name" value="Cyt_c_oxidase-like_su3"/>
</dbReference>
<dbReference type="Gene3D" id="1.20.120.80">
    <property type="entry name" value="Cytochrome c oxidase, subunit III, four-helix bundle"/>
    <property type="match status" value="1"/>
</dbReference>
<feature type="transmembrane region" description="Helical" evidence="9">
    <location>
        <begin position="197"/>
        <end position="220"/>
    </location>
</feature>
<sequence length="255" mass="28779">MSRSYVEMGVTSIPVMMSFALSSLLVSMGNYLMMYESGNPQSIMMMMSLISFSMVTMIWFRDSIRDSQVGLYPISFVSNSMMFIGFVIFSEVMVFLGVLWSFSWSMLIPSVWTGFEWPLVGMSFFDPFSLPLLGTSLLISSAVFVTWSHGSSSLKGTMISLLFSILLGSSFVCIQFIEYLSSSFTISSSSFGSCFFVATGLHGLHVIIGLFFLAFSLFRLSRFHNAILDGPIWYWHFVDYVWLLVFTMGYLFPSL</sequence>
<dbReference type="PROSITE" id="PS50253">
    <property type="entry name" value="COX3"/>
    <property type="match status" value="1"/>
</dbReference>
<evidence type="ECO:0000256" key="3">
    <source>
        <dbReference type="ARBA" id="ARBA00015944"/>
    </source>
</evidence>
<keyword evidence="8 11" id="KW-0496">Mitochondrion</keyword>
<evidence type="ECO:0000256" key="9">
    <source>
        <dbReference type="SAM" id="Phobius"/>
    </source>
</evidence>
<comment type="similarity">
    <text evidence="2 8">Belongs to the cytochrome c oxidase subunit 3 family.</text>
</comment>
<geneLocation type="mitochondrion" evidence="11"/>
<dbReference type="EMBL" id="AB011834">
    <property type="protein sequence ID" value="BAA76312.1"/>
    <property type="molecule type" value="Genomic_DNA"/>
</dbReference>
<evidence type="ECO:0000256" key="4">
    <source>
        <dbReference type="ARBA" id="ARBA00022692"/>
    </source>
</evidence>
<accession>Q9XKD9</accession>
<dbReference type="AlphaFoldDB" id="Q9XKD9"/>
<evidence type="ECO:0000259" key="10">
    <source>
        <dbReference type="PROSITE" id="PS50253"/>
    </source>
</evidence>
<dbReference type="Pfam" id="PF00510">
    <property type="entry name" value="COX3"/>
    <property type="match status" value="1"/>
</dbReference>
<dbReference type="GO" id="GO:0005739">
    <property type="term" value="C:mitochondrion"/>
    <property type="evidence" value="ECO:0007669"/>
    <property type="project" value="TreeGrafter"/>
</dbReference>
<keyword evidence="7 9" id="KW-0472">Membrane</keyword>
<feature type="transmembrane region" description="Helical" evidence="9">
    <location>
        <begin position="128"/>
        <end position="147"/>
    </location>
</feature>
<dbReference type="InterPro" id="IPR013833">
    <property type="entry name" value="Cyt_c_oxidase_su3_a-hlx"/>
</dbReference>
<dbReference type="SUPFAM" id="SSF81452">
    <property type="entry name" value="Cytochrome c oxidase subunit III-like"/>
    <property type="match status" value="1"/>
</dbReference>
<feature type="domain" description="Heme-copper oxidase subunit III family profile" evidence="10">
    <location>
        <begin position="1"/>
        <end position="254"/>
    </location>
</feature>
<proteinExistence type="inferred from homology"/>
<keyword evidence="5" id="KW-1278">Translocase</keyword>
<evidence type="ECO:0000256" key="2">
    <source>
        <dbReference type="ARBA" id="ARBA00010581"/>
    </source>
</evidence>
<reference evidence="11" key="1">
    <citation type="journal article" date="1999" name="J. Mol. Biol.">
        <title>Mitochondrial genes are found on minicircle DNA molecules in the mesozoan animal dicyema.</title>
        <authorList>
            <person name="Watanabe K.I."/>
            <person name="Bessho Y."/>
            <person name="Kawasaki M."/>
            <person name="Hori H."/>
        </authorList>
    </citation>
    <scope>NUCLEOTIDE SEQUENCE</scope>
</reference>
<evidence type="ECO:0000313" key="11">
    <source>
        <dbReference type="EMBL" id="BAA76312.1"/>
    </source>
</evidence>
<feature type="transmembrane region" description="Helical" evidence="9">
    <location>
        <begin position="12"/>
        <end position="31"/>
    </location>
</feature>
<evidence type="ECO:0000256" key="8">
    <source>
        <dbReference type="RuleBase" id="RU003375"/>
    </source>
</evidence>
<keyword evidence="6 9" id="KW-1133">Transmembrane helix</keyword>
<dbReference type="InterPro" id="IPR033945">
    <property type="entry name" value="Cyt_c_oxase_su3_dom"/>
</dbReference>
<gene>
    <name evidence="11" type="primary">COIII</name>
</gene>
<feature type="transmembrane region" description="Helical" evidence="9">
    <location>
        <begin position="43"/>
        <end position="60"/>
    </location>
</feature>
<dbReference type="InterPro" id="IPR035973">
    <property type="entry name" value="Cyt_c_oxidase_su3-like_sf"/>
</dbReference>
<evidence type="ECO:0000256" key="6">
    <source>
        <dbReference type="ARBA" id="ARBA00022989"/>
    </source>
</evidence>